<dbReference type="EMBL" id="PDDY01000001">
    <property type="protein sequence ID" value="PEH42328.1"/>
    <property type="molecule type" value="Genomic_DNA"/>
</dbReference>
<dbReference type="InterPro" id="IPR018988">
    <property type="entry name" value="DUF2000"/>
</dbReference>
<name>A0A2A7SFN1_BURGA</name>
<dbReference type="Proteomes" id="UP000220629">
    <property type="component" value="Unassembled WGS sequence"/>
</dbReference>
<gene>
    <name evidence="1" type="ORF">CRM94_09310</name>
</gene>
<accession>A0A2A7SFN1</accession>
<dbReference type="Gene3D" id="3.40.1490.10">
    <property type="entry name" value="Bit1"/>
    <property type="match status" value="1"/>
</dbReference>
<proteinExistence type="predicted"/>
<dbReference type="Pfam" id="PF09391">
    <property type="entry name" value="DUF2000"/>
    <property type="match status" value="1"/>
</dbReference>
<reference evidence="2" key="1">
    <citation type="submission" date="2017-09" db="EMBL/GenBank/DDBJ databases">
        <title>FDA dAtabase for Regulatory Grade micrObial Sequences (FDA-ARGOS): Supporting development and validation of Infectious Disease Dx tests.</title>
        <authorList>
            <person name="Minogue T."/>
            <person name="Wolcott M."/>
            <person name="Wasieloski L."/>
            <person name="Aguilar W."/>
            <person name="Moore D."/>
            <person name="Tallon L."/>
            <person name="Sadzewicz L."/>
            <person name="Ott S."/>
            <person name="Zhao X."/>
            <person name="Nagaraj S."/>
            <person name="Vavikolanu K."/>
            <person name="Aluvathingal J."/>
            <person name="Nadendla S."/>
            <person name="Sichtig H."/>
        </authorList>
    </citation>
    <scope>NUCLEOTIDE SEQUENCE [LARGE SCALE GENOMIC DNA]</scope>
    <source>
        <strain evidence="2">FDAARGOS_390</strain>
    </source>
</reference>
<evidence type="ECO:0000313" key="2">
    <source>
        <dbReference type="Proteomes" id="UP000220629"/>
    </source>
</evidence>
<sequence length="153" mass="16588">MAYENNSRKTILVLNTEFTAPVLMNAMGHVAIGLIGARNAGDWNLLDYPSPGFEVESRISEYPVVVLRAKKSPHLEKLVLGLKQAGIAHNVFIDTMLGRTADEQRAATLHAVRGVARIVCVGLFGDEASIRPLIKAFSVYKMSDAMSSTESAS</sequence>
<comment type="caution">
    <text evidence="1">The sequence shown here is derived from an EMBL/GenBank/DDBJ whole genome shotgun (WGS) entry which is preliminary data.</text>
</comment>
<dbReference type="AlphaFoldDB" id="A0A2A7SFN1"/>
<evidence type="ECO:0000313" key="1">
    <source>
        <dbReference type="EMBL" id="PEH42328.1"/>
    </source>
</evidence>
<organism evidence="1 2">
    <name type="scientific">Burkholderia gladioli</name>
    <name type="common">Pseudomonas marginata</name>
    <name type="synonym">Phytomonas marginata</name>
    <dbReference type="NCBI Taxonomy" id="28095"/>
    <lineage>
        <taxon>Bacteria</taxon>
        <taxon>Pseudomonadati</taxon>
        <taxon>Pseudomonadota</taxon>
        <taxon>Betaproteobacteria</taxon>
        <taxon>Burkholderiales</taxon>
        <taxon>Burkholderiaceae</taxon>
        <taxon>Burkholderia</taxon>
    </lineage>
</organism>
<protein>
    <submittedName>
        <fullName evidence="1">DUF2000 domain-containing protein</fullName>
    </submittedName>
</protein>
<dbReference type="InterPro" id="IPR023476">
    <property type="entry name" value="Pep_tRNA_hydro_II_dom_sf"/>
</dbReference>
<dbReference type="SUPFAM" id="SSF102462">
    <property type="entry name" value="Peptidyl-tRNA hydrolase II"/>
    <property type="match status" value="1"/>
</dbReference>
<dbReference type="RefSeq" id="WP_025099933.1">
    <property type="nucleotide sequence ID" value="NZ_CADEPO010000009.1"/>
</dbReference>